<keyword evidence="2 4" id="KW-0378">Hydrolase</keyword>
<dbReference type="InterPro" id="IPR029058">
    <property type="entry name" value="AB_hydrolase_fold"/>
</dbReference>
<reference evidence="5" key="1">
    <citation type="submission" date="2017-03" db="EMBL/GenBank/DDBJ databases">
        <authorList>
            <person name="Rodrigo-Torres L."/>
            <person name="Arahal R.D."/>
            <person name="Lucena T."/>
        </authorList>
    </citation>
    <scope>NUCLEOTIDE SEQUENCE [LARGE SCALE GENOMIC DNA]</scope>
    <source>
        <strain evidence="5">CECT 8411</strain>
    </source>
</reference>
<dbReference type="RefSeq" id="WP_085820696.1">
    <property type="nucleotide sequence ID" value="NZ_FWFP01000001.1"/>
</dbReference>
<sequence>MPSGKFLVRFAVVSTSAIALFLASQGPQTKDSLAYLYQPLDCGSLGAPCDVAGRHYSALIPKGDGPFPVVLFFHGSGGTGQLTIQNSALVRPILERGYSIVAPTALEIDYATGPGTGWVWNAENYDWIDFSFSSDVVNDAVKRFPIDPERIVVAGHSRGGSFAWYLACSEIDTRLRAFAPIGGTPVRGRPGPCQTSGFKFDVLHSHGYADTVIPFAGSGATIGWPGYLGAVETVEGMAVAINCDTVKVSHAKGYDQRSYDGFAEDKNISVIAHPGGHGIPEIWVGLMLDWFDGLTE</sequence>
<gene>
    <name evidence="4" type="ORF">RUM8411_00116</name>
</gene>
<proteinExistence type="predicted"/>
<dbReference type="InterPro" id="IPR017395">
    <property type="entry name" value="Chlorophyllase-like"/>
</dbReference>
<organism evidence="4 5">
    <name type="scientific">Ruegeria meonggei</name>
    <dbReference type="NCBI Taxonomy" id="1446476"/>
    <lineage>
        <taxon>Bacteria</taxon>
        <taxon>Pseudomonadati</taxon>
        <taxon>Pseudomonadota</taxon>
        <taxon>Alphaproteobacteria</taxon>
        <taxon>Rhodobacterales</taxon>
        <taxon>Roseobacteraceae</taxon>
        <taxon>Ruegeria</taxon>
    </lineage>
</organism>
<dbReference type="OrthoDB" id="9805640at2"/>
<evidence type="ECO:0000256" key="2">
    <source>
        <dbReference type="ARBA" id="ARBA00022801"/>
    </source>
</evidence>
<evidence type="ECO:0000313" key="4">
    <source>
        <dbReference type="EMBL" id="SLN10917.1"/>
    </source>
</evidence>
<evidence type="ECO:0000256" key="3">
    <source>
        <dbReference type="SAM" id="SignalP"/>
    </source>
</evidence>
<evidence type="ECO:0000256" key="1">
    <source>
        <dbReference type="ARBA" id="ARBA00022729"/>
    </source>
</evidence>
<name>A0A1X6Y5J7_9RHOB</name>
<evidence type="ECO:0000313" key="5">
    <source>
        <dbReference type="Proteomes" id="UP000193778"/>
    </source>
</evidence>
<keyword evidence="1 3" id="KW-0732">Signal</keyword>
<dbReference type="Proteomes" id="UP000193778">
    <property type="component" value="Unassembled WGS sequence"/>
</dbReference>
<dbReference type="Gene3D" id="3.40.50.1820">
    <property type="entry name" value="alpha/beta hydrolase"/>
    <property type="match status" value="1"/>
</dbReference>
<dbReference type="PANTHER" id="PTHR43037:SF5">
    <property type="entry name" value="FERULOYL ESTERASE"/>
    <property type="match status" value="1"/>
</dbReference>
<protein>
    <submittedName>
        <fullName evidence="4">Alpha/beta hydrolase family protein</fullName>
    </submittedName>
</protein>
<feature type="chain" id="PRO_5013298875" evidence="3">
    <location>
        <begin position="20"/>
        <end position="296"/>
    </location>
</feature>
<keyword evidence="5" id="KW-1185">Reference proteome</keyword>
<dbReference type="Pfam" id="PF07224">
    <property type="entry name" value="Chlorophyllase"/>
    <property type="match status" value="1"/>
</dbReference>
<dbReference type="EMBL" id="FWFP01000001">
    <property type="protein sequence ID" value="SLN10917.1"/>
    <property type="molecule type" value="Genomic_DNA"/>
</dbReference>
<dbReference type="InterPro" id="IPR050955">
    <property type="entry name" value="Plant_Biomass_Hydrol_Est"/>
</dbReference>
<dbReference type="PANTHER" id="PTHR43037">
    <property type="entry name" value="UNNAMED PRODUCT-RELATED"/>
    <property type="match status" value="1"/>
</dbReference>
<dbReference type="GO" id="GO:0016787">
    <property type="term" value="F:hydrolase activity"/>
    <property type="evidence" value="ECO:0007669"/>
    <property type="project" value="UniProtKB-KW"/>
</dbReference>
<feature type="signal peptide" evidence="3">
    <location>
        <begin position="1"/>
        <end position="19"/>
    </location>
</feature>
<dbReference type="SUPFAM" id="SSF53474">
    <property type="entry name" value="alpha/beta-Hydrolases"/>
    <property type="match status" value="1"/>
</dbReference>
<dbReference type="AlphaFoldDB" id="A0A1X6Y5J7"/>
<accession>A0A1X6Y5J7</accession>